<dbReference type="RefSeq" id="XP_003099474.2">
    <property type="nucleotide sequence ID" value="XM_003099426.2"/>
</dbReference>
<dbReference type="EMBL" id="WUAV01000003">
    <property type="protein sequence ID" value="KAF1760748.1"/>
    <property type="molecule type" value="Genomic_DNA"/>
</dbReference>
<name>A0A6A5GZ30_CAERE</name>
<dbReference type="Proteomes" id="UP000483820">
    <property type="component" value="Chromosome III"/>
</dbReference>
<dbReference type="KEGG" id="crq:GCK72_008998"/>
<dbReference type="GeneID" id="9805341"/>
<accession>A0A6A5GZ30</accession>
<protein>
    <submittedName>
        <fullName evidence="1">Uncharacterized protein</fullName>
    </submittedName>
</protein>
<sequence>MTPLTLVRNLLAHWKRSHEDQEISSTSEQEVKEHIDPELMEPDCEPGHLICVPPERHPDPNIQEIVQKDYLRKLAIKICENARLNSMAYQGSQEHQTVSVHVCTVVAQFRADSNIGMTTMRSNILKNPIVLPGMDYIFAASLLFEYILSEYDYNLVFFTPRSIMISVGFPTRRISTDVFGYDSTKPETEQMLQRWMSHVSNVRHIHIGNIETPEQENRCAAIYEQYFEGRIEGVQGDNVSKALCETFRIMHPSLAYHSDSISMKLVINWIMGWINNKETYKHLTEVRFSSRSEEFNYSNFFKWLSIDESSLPARNRLQLQTPDKRQCCVYVHDTGEIQFFTGGDYELMTYNKHPFGPDGLIDINVLYKRYVMMDHYDSECTNFYDY</sequence>
<evidence type="ECO:0000313" key="1">
    <source>
        <dbReference type="EMBL" id="KAF1760748.1"/>
    </source>
</evidence>
<organism evidence="1 2">
    <name type="scientific">Caenorhabditis remanei</name>
    <name type="common">Caenorhabditis vulgaris</name>
    <dbReference type="NCBI Taxonomy" id="31234"/>
    <lineage>
        <taxon>Eukaryota</taxon>
        <taxon>Metazoa</taxon>
        <taxon>Ecdysozoa</taxon>
        <taxon>Nematoda</taxon>
        <taxon>Chromadorea</taxon>
        <taxon>Rhabditida</taxon>
        <taxon>Rhabditina</taxon>
        <taxon>Rhabditomorpha</taxon>
        <taxon>Rhabditoidea</taxon>
        <taxon>Rhabditidae</taxon>
        <taxon>Peloderinae</taxon>
        <taxon>Caenorhabditis</taxon>
    </lineage>
</organism>
<dbReference type="AlphaFoldDB" id="A0A6A5GZ30"/>
<gene>
    <name evidence="1" type="ORF">GCK72_008998</name>
</gene>
<dbReference type="CTD" id="9805341"/>
<comment type="caution">
    <text evidence="1">The sequence shown here is derived from an EMBL/GenBank/DDBJ whole genome shotgun (WGS) entry which is preliminary data.</text>
</comment>
<evidence type="ECO:0000313" key="2">
    <source>
        <dbReference type="Proteomes" id="UP000483820"/>
    </source>
</evidence>
<reference evidence="1 2" key="1">
    <citation type="submission" date="2019-12" db="EMBL/GenBank/DDBJ databases">
        <title>Chromosome-level assembly of the Caenorhabditis remanei genome.</title>
        <authorList>
            <person name="Teterina A.A."/>
            <person name="Willis J.H."/>
            <person name="Phillips P.C."/>
        </authorList>
    </citation>
    <scope>NUCLEOTIDE SEQUENCE [LARGE SCALE GENOMIC DNA]</scope>
    <source>
        <strain evidence="1 2">PX506</strain>
        <tissue evidence="1">Whole organism</tissue>
    </source>
</reference>
<proteinExistence type="predicted"/>